<feature type="domain" description="ENPP1-3/EXOG-like endonuclease/phosphodiesterase" evidence="8">
    <location>
        <begin position="42"/>
        <end position="255"/>
    </location>
</feature>
<evidence type="ECO:0000313" key="10">
    <source>
        <dbReference type="EMBL" id="MEA5521504.1"/>
    </source>
</evidence>
<dbReference type="PANTHER" id="PTHR13966:SF5">
    <property type="entry name" value="ENDONUCLEASE G, MITOCHONDRIAL"/>
    <property type="match status" value="1"/>
</dbReference>
<evidence type="ECO:0000256" key="1">
    <source>
        <dbReference type="ARBA" id="ARBA00001946"/>
    </source>
</evidence>
<organism evidence="10 11">
    <name type="scientific">Limnoraphis robusta CCNP1315</name>
    <dbReference type="NCBI Taxonomy" id="3110306"/>
    <lineage>
        <taxon>Bacteria</taxon>
        <taxon>Bacillati</taxon>
        <taxon>Cyanobacteriota</taxon>
        <taxon>Cyanophyceae</taxon>
        <taxon>Oscillatoriophycideae</taxon>
        <taxon>Oscillatoriales</taxon>
        <taxon>Sirenicapillariaceae</taxon>
        <taxon>Limnoraphis</taxon>
    </lineage>
</organism>
<comment type="similarity">
    <text evidence="2">Belongs to the DNA/RNA non-specific endonuclease family.</text>
</comment>
<evidence type="ECO:0000259" key="8">
    <source>
        <dbReference type="SMART" id="SM00477"/>
    </source>
</evidence>
<dbReference type="InterPro" id="IPR044925">
    <property type="entry name" value="His-Me_finger_sf"/>
</dbReference>
<dbReference type="Gene3D" id="3.40.570.10">
    <property type="entry name" value="Extracellular Endonuclease, subunit A"/>
    <property type="match status" value="1"/>
</dbReference>
<evidence type="ECO:0000256" key="5">
    <source>
        <dbReference type="ARBA" id="ARBA00022759"/>
    </source>
</evidence>
<dbReference type="InterPro" id="IPR001322">
    <property type="entry name" value="Lamin_tail_dom"/>
</dbReference>
<dbReference type="SUPFAM" id="SSF54060">
    <property type="entry name" value="His-Me finger endonucleases"/>
    <property type="match status" value="1"/>
</dbReference>
<dbReference type="InterPro" id="IPR018524">
    <property type="entry name" value="DNA/RNA_endonuclease_AS"/>
</dbReference>
<keyword evidence="7" id="KW-0460">Magnesium</keyword>
<dbReference type="InterPro" id="IPR020821">
    <property type="entry name" value="ENPP1-3/EXOG-like_nuc-like"/>
</dbReference>
<sequence>MAGYDPNFLGNNIILPVPTFTPSLAGDVLHNSLLADEIFAHYVNYSIITHRVRRSPIIACFNVDQNLYKNVPRTKDWKIDSRIGADFQLDNDYYRSNPWDRGHLARRASVAWGQTTREAKRASDQTFYYSNGSLQHENFNQDEWLALENWVFDLNLDSNGKITVFTGPVYGDFSRIITPPGREAALIPSAFFKVVCFVNKDTHQLDVRAFLMFQDEGALADKTGHKMFNFQNYQVTITEIENLTGLEFDDEIYEKNPLLFNENPEKREQLNIEQFPERIEVDEPEEMVSGSEPRDAIADDHFPVFIAAAMVNPSADERESEWVSIINLSNEPVNLEGWTLSNTKHEPLQLNQVLKESERILQPGEAVRIQPLSPVMLSNQGGVISLYEKPQPNQSKGIRVDRVQYSLKEAEQQGIPVRFLYRGR</sequence>
<dbReference type="InterPro" id="IPR036415">
    <property type="entry name" value="Lamin_tail_dom_sf"/>
</dbReference>
<evidence type="ECO:0000256" key="3">
    <source>
        <dbReference type="ARBA" id="ARBA00022722"/>
    </source>
</evidence>
<dbReference type="PROSITE" id="PS01070">
    <property type="entry name" value="NUCLEASE_NON_SPEC"/>
    <property type="match status" value="1"/>
</dbReference>
<feature type="domain" description="DNA/RNA non-specific endonuclease/pyrophosphatase/phosphodiesterase" evidence="9">
    <location>
        <begin position="41"/>
        <end position="255"/>
    </location>
</feature>
<keyword evidence="3" id="KW-0540">Nuclease</keyword>
<evidence type="ECO:0000256" key="2">
    <source>
        <dbReference type="ARBA" id="ARBA00010052"/>
    </source>
</evidence>
<dbReference type="GO" id="GO:0004519">
    <property type="term" value="F:endonuclease activity"/>
    <property type="evidence" value="ECO:0007669"/>
    <property type="project" value="UniProtKB-KW"/>
</dbReference>
<protein>
    <submittedName>
        <fullName evidence="10">DNA/RNA non-specific endonuclease</fullName>
    </submittedName>
</protein>
<accession>A0ABU5U2X1</accession>
<gene>
    <name evidence="10" type="ORF">VB854_21435</name>
</gene>
<dbReference type="InterPro" id="IPR044929">
    <property type="entry name" value="DNA/RNA_non-sp_Endonuclease_sf"/>
</dbReference>
<evidence type="ECO:0000313" key="11">
    <source>
        <dbReference type="Proteomes" id="UP001301728"/>
    </source>
</evidence>
<dbReference type="SUPFAM" id="SSF74853">
    <property type="entry name" value="Lamin A/C globular tail domain"/>
    <property type="match status" value="1"/>
</dbReference>
<dbReference type="InterPro" id="IPR001604">
    <property type="entry name" value="Endo_G_ENPP1-like_dom"/>
</dbReference>
<reference evidence="10 11" key="1">
    <citation type="submission" date="2023-12" db="EMBL/GenBank/DDBJ databases">
        <title>Baltic Sea Cyanobacteria.</title>
        <authorList>
            <person name="Delbaje E."/>
            <person name="Fewer D.P."/>
            <person name="Shishido T.K."/>
        </authorList>
    </citation>
    <scope>NUCLEOTIDE SEQUENCE [LARGE SCALE GENOMIC DNA]</scope>
    <source>
        <strain evidence="10 11">CCNP 1315</strain>
    </source>
</reference>
<dbReference type="Pfam" id="PF01223">
    <property type="entry name" value="Endonuclease_NS"/>
    <property type="match status" value="1"/>
</dbReference>
<evidence type="ECO:0000259" key="9">
    <source>
        <dbReference type="SMART" id="SM00892"/>
    </source>
</evidence>
<dbReference type="Proteomes" id="UP001301728">
    <property type="component" value="Unassembled WGS sequence"/>
</dbReference>
<dbReference type="InterPro" id="IPR040255">
    <property type="entry name" value="Non-specific_endonuclease"/>
</dbReference>
<keyword evidence="5 10" id="KW-0255">Endonuclease</keyword>
<dbReference type="RefSeq" id="WP_323222636.1">
    <property type="nucleotide sequence ID" value="NZ_JAYGHT010000134.1"/>
</dbReference>
<keyword evidence="6" id="KW-0378">Hydrolase</keyword>
<dbReference type="Pfam" id="PF00932">
    <property type="entry name" value="LTD"/>
    <property type="match status" value="1"/>
</dbReference>
<evidence type="ECO:0000256" key="6">
    <source>
        <dbReference type="ARBA" id="ARBA00022801"/>
    </source>
</evidence>
<dbReference type="SMART" id="SM00892">
    <property type="entry name" value="Endonuclease_NS"/>
    <property type="match status" value="1"/>
</dbReference>
<dbReference type="SMART" id="SM00477">
    <property type="entry name" value="NUC"/>
    <property type="match status" value="1"/>
</dbReference>
<keyword evidence="4" id="KW-0479">Metal-binding</keyword>
<comment type="caution">
    <text evidence="10">The sequence shown here is derived from an EMBL/GenBank/DDBJ whole genome shotgun (WGS) entry which is preliminary data.</text>
</comment>
<dbReference type="PANTHER" id="PTHR13966">
    <property type="entry name" value="ENDONUCLEASE RELATED"/>
    <property type="match status" value="1"/>
</dbReference>
<name>A0ABU5U2X1_9CYAN</name>
<dbReference type="EMBL" id="JAYGHT010000134">
    <property type="protein sequence ID" value="MEA5521504.1"/>
    <property type="molecule type" value="Genomic_DNA"/>
</dbReference>
<evidence type="ECO:0000256" key="4">
    <source>
        <dbReference type="ARBA" id="ARBA00022723"/>
    </source>
</evidence>
<evidence type="ECO:0000256" key="7">
    <source>
        <dbReference type="ARBA" id="ARBA00022842"/>
    </source>
</evidence>
<proteinExistence type="inferred from homology"/>
<comment type="cofactor">
    <cofactor evidence="1">
        <name>Mg(2+)</name>
        <dbReference type="ChEBI" id="CHEBI:18420"/>
    </cofactor>
</comment>
<keyword evidence="11" id="KW-1185">Reference proteome</keyword>